<dbReference type="Proteomes" id="UP001499933">
    <property type="component" value="Unassembled WGS sequence"/>
</dbReference>
<sequence>MSESIDQLNMRRSNLALILAELIREPRTRAQLASDIEMTKGAVGSLVNELMDRGLVQLSAASSSGGVGRPGQVAMPVGERVHSVGLSFSPPYVIGTSVDLTGRVIAREHATLVQRHTAPDELMEITRAIVERLDERARVISPRSLLAGVAVGVPDLIDPRAGIVRRSPTVGLTDYPLTAVLRATLDGITDNVNIDNDANYGAIAEGRRRGPAGGANLLYLTGSTAMGGGILVDGSPFRGSAGFAGEVGHMLVNPEGKLCVCGSIGCWESEIGLNAFLALAADPEDPVRDSSIDGDERVAAIVQRAEAGEPRALQAIQHVGRYLGLGLSSLINIFNPDTVIVGGYFIRLFPFLEQQVLRIVHQRVLSERLVACQILRSDLDMYAGAIGAATSIIDELMADPTVVPDLRQASVIALGIGATD</sequence>
<evidence type="ECO:0000256" key="1">
    <source>
        <dbReference type="ARBA" id="ARBA00006479"/>
    </source>
</evidence>
<dbReference type="RefSeq" id="WP_344094065.1">
    <property type="nucleotide sequence ID" value="NZ_BAAAOG010000002.1"/>
</dbReference>
<dbReference type="PANTHER" id="PTHR18964:SF149">
    <property type="entry name" value="BIFUNCTIONAL UDP-N-ACETYLGLUCOSAMINE 2-EPIMERASE_N-ACETYLMANNOSAMINE KINASE"/>
    <property type="match status" value="1"/>
</dbReference>
<evidence type="ECO:0000313" key="3">
    <source>
        <dbReference type="Proteomes" id="UP001499933"/>
    </source>
</evidence>
<dbReference type="InterPro" id="IPR043129">
    <property type="entry name" value="ATPase_NBD"/>
</dbReference>
<name>A0ABN2QTN8_9MICO</name>
<dbReference type="Gene3D" id="1.10.10.10">
    <property type="entry name" value="Winged helix-like DNA-binding domain superfamily/Winged helix DNA-binding domain"/>
    <property type="match status" value="1"/>
</dbReference>
<dbReference type="SUPFAM" id="SSF46785">
    <property type="entry name" value="Winged helix' DNA-binding domain"/>
    <property type="match status" value="1"/>
</dbReference>
<dbReference type="Gene3D" id="3.30.420.40">
    <property type="match status" value="2"/>
</dbReference>
<organism evidence="2 3">
    <name type="scientific">Microbacterium deminutum</name>
    <dbReference type="NCBI Taxonomy" id="344164"/>
    <lineage>
        <taxon>Bacteria</taxon>
        <taxon>Bacillati</taxon>
        <taxon>Actinomycetota</taxon>
        <taxon>Actinomycetes</taxon>
        <taxon>Micrococcales</taxon>
        <taxon>Microbacteriaceae</taxon>
        <taxon>Microbacterium</taxon>
    </lineage>
</organism>
<accession>A0ABN2QTN8</accession>
<proteinExistence type="inferred from homology"/>
<reference evidence="2 3" key="1">
    <citation type="journal article" date="2019" name="Int. J. Syst. Evol. Microbiol.">
        <title>The Global Catalogue of Microorganisms (GCM) 10K type strain sequencing project: providing services to taxonomists for standard genome sequencing and annotation.</title>
        <authorList>
            <consortium name="The Broad Institute Genomics Platform"/>
            <consortium name="The Broad Institute Genome Sequencing Center for Infectious Disease"/>
            <person name="Wu L."/>
            <person name="Ma J."/>
        </authorList>
    </citation>
    <scope>NUCLEOTIDE SEQUENCE [LARGE SCALE GENOMIC DNA]</scope>
    <source>
        <strain evidence="2 3">JCM 14901</strain>
    </source>
</reference>
<protein>
    <submittedName>
        <fullName evidence="2">ROK family transcriptional regulator</fullName>
    </submittedName>
</protein>
<gene>
    <name evidence="2" type="ORF">GCM10009776_20330</name>
</gene>
<dbReference type="EMBL" id="BAAAOG010000002">
    <property type="protein sequence ID" value="GAA1957911.1"/>
    <property type="molecule type" value="Genomic_DNA"/>
</dbReference>
<dbReference type="Pfam" id="PF00480">
    <property type="entry name" value="ROK"/>
    <property type="match status" value="1"/>
</dbReference>
<dbReference type="InterPro" id="IPR000600">
    <property type="entry name" value="ROK"/>
</dbReference>
<dbReference type="InterPro" id="IPR036388">
    <property type="entry name" value="WH-like_DNA-bd_sf"/>
</dbReference>
<dbReference type="InterPro" id="IPR036390">
    <property type="entry name" value="WH_DNA-bd_sf"/>
</dbReference>
<keyword evidence="3" id="KW-1185">Reference proteome</keyword>
<dbReference type="PANTHER" id="PTHR18964">
    <property type="entry name" value="ROK (REPRESSOR, ORF, KINASE) FAMILY"/>
    <property type="match status" value="1"/>
</dbReference>
<evidence type="ECO:0000313" key="2">
    <source>
        <dbReference type="EMBL" id="GAA1957911.1"/>
    </source>
</evidence>
<dbReference type="SUPFAM" id="SSF53067">
    <property type="entry name" value="Actin-like ATPase domain"/>
    <property type="match status" value="2"/>
</dbReference>
<comment type="caution">
    <text evidence="2">The sequence shown here is derived from an EMBL/GenBank/DDBJ whole genome shotgun (WGS) entry which is preliminary data.</text>
</comment>
<dbReference type="CDD" id="cd24076">
    <property type="entry name" value="ASKHA_ATPase_ROK_BsXylR-like"/>
    <property type="match status" value="1"/>
</dbReference>
<comment type="similarity">
    <text evidence="1">Belongs to the ROK (NagC/XylR) family.</text>
</comment>